<feature type="region of interest" description="Disordered" evidence="5">
    <location>
        <begin position="521"/>
        <end position="597"/>
    </location>
</feature>
<dbReference type="InterPro" id="IPR000571">
    <property type="entry name" value="Znf_CCCH"/>
</dbReference>
<feature type="region of interest" description="Disordered" evidence="5">
    <location>
        <begin position="218"/>
        <end position="266"/>
    </location>
</feature>
<evidence type="ECO:0000256" key="5">
    <source>
        <dbReference type="SAM" id="MobiDB-lite"/>
    </source>
</evidence>
<feature type="compositionally biased region" description="Low complexity" evidence="5">
    <location>
        <begin position="540"/>
        <end position="564"/>
    </location>
</feature>
<feature type="region of interest" description="Disordered" evidence="5">
    <location>
        <begin position="300"/>
        <end position="321"/>
    </location>
</feature>
<dbReference type="GO" id="GO:0005634">
    <property type="term" value="C:nucleus"/>
    <property type="evidence" value="ECO:0007669"/>
    <property type="project" value="TreeGrafter"/>
</dbReference>
<keyword evidence="8" id="KW-1185">Reference proteome</keyword>
<gene>
    <name evidence="7" type="ORF">CFO_g643</name>
</gene>
<proteinExistence type="predicted"/>
<evidence type="ECO:0000256" key="2">
    <source>
        <dbReference type="ARBA" id="ARBA00022771"/>
    </source>
</evidence>
<feature type="zinc finger region" description="C3H1-type" evidence="4">
    <location>
        <begin position="383"/>
        <end position="411"/>
    </location>
</feature>
<protein>
    <submittedName>
        <fullName evidence="7">Nuclear fragile X mental retardation-interacting protein 1 (NUFIP1)</fullName>
    </submittedName>
</protein>
<dbReference type="AlphaFoldDB" id="A0A0F8BWQ9"/>
<dbReference type="OrthoDB" id="273070at2759"/>
<dbReference type="Gene3D" id="4.10.1000.10">
    <property type="entry name" value="Zinc finger, CCCH-type"/>
    <property type="match status" value="1"/>
</dbReference>
<dbReference type="PROSITE" id="PS50103">
    <property type="entry name" value="ZF_C3H1"/>
    <property type="match status" value="1"/>
</dbReference>
<dbReference type="InterPro" id="IPR036855">
    <property type="entry name" value="Znf_CCCH_sf"/>
</dbReference>
<feature type="compositionally biased region" description="Basic and acidic residues" evidence="5">
    <location>
        <begin position="370"/>
        <end position="380"/>
    </location>
</feature>
<dbReference type="GO" id="GO:0000492">
    <property type="term" value="P:box C/D snoRNP assembly"/>
    <property type="evidence" value="ECO:0007669"/>
    <property type="project" value="TreeGrafter"/>
</dbReference>
<sequence length="597" mass="64461">MDLIPQVAVALVLVGAAEAVAHTIVNLTLLKDTLILLPHMDVSLVPLHTINTPATGLSNSNSSISLLLFTLNSPPLPLRTMLCLQLLVVLRTTIHMASLRIPPSQCMGSKTTLTNSPTLPTMASSRRPNGIQALLTRFRLRTAVVDVVAEEATMIVAAIATATATTIQAIATLLISSSLWQADMASPPLTQGDLEHPPIPTLLPRLFPFLTITINKNNNSNNNSNSNNANSSQKPDLVAAGKKKKRKTNTLGLTPGDESASDNDEGEEKYLTELMGLETMQITDIPAYISDRRKNYPTKQRIEEKKANEEAQKKAQQDREEALRLEKQADKLRRQLRKVESSIKRKREQQDEGDEMRQSEDESDDDLDEEAAKQKLAAEERKADVTKHCKYFSTGGNCGKKSKCRFVHDPAVRDAALKEKQANNGQMTIRQRLILNDKEQEDLSILESIDYLRQKGIMARASIILTKPPVPVADGESPEIAAVTAESESTATTIGAAEGNIGAAGDADSIADVGVDVEDEVKKGLEGSLAQGETKPESPPAATSSSSDTAATTTTNSAPPSVSSLPQKPPLSSVPAGKPHTKRSGGWPNYTKSEDLP</sequence>
<feature type="compositionally biased region" description="Basic and acidic residues" evidence="5">
    <location>
        <begin position="334"/>
        <end position="343"/>
    </location>
</feature>
<dbReference type="PANTHER" id="PTHR13309:SF0">
    <property type="entry name" value="FMR1-INTERACTING PROTEIN NUFIP1"/>
    <property type="match status" value="1"/>
</dbReference>
<dbReference type="Proteomes" id="UP000034841">
    <property type="component" value="Unassembled WGS sequence"/>
</dbReference>
<comment type="caution">
    <text evidence="7">The sequence shown here is derived from an EMBL/GenBank/DDBJ whole genome shotgun (WGS) entry which is preliminary data.</text>
</comment>
<evidence type="ECO:0000313" key="8">
    <source>
        <dbReference type="Proteomes" id="UP000034841"/>
    </source>
</evidence>
<feature type="region of interest" description="Disordered" evidence="5">
    <location>
        <begin position="334"/>
        <end position="380"/>
    </location>
</feature>
<name>A0A0F8BWQ9_CERFI</name>
<evidence type="ECO:0000256" key="3">
    <source>
        <dbReference type="ARBA" id="ARBA00022833"/>
    </source>
</evidence>
<dbReference type="GO" id="GO:0003723">
    <property type="term" value="F:RNA binding"/>
    <property type="evidence" value="ECO:0007669"/>
    <property type="project" value="InterPro"/>
</dbReference>
<evidence type="ECO:0000256" key="4">
    <source>
        <dbReference type="PROSITE-ProRule" id="PRU00723"/>
    </source>
</evidence>
<dbReference type="InterPro" id="IPR019496">
    <property type="entry name" value="NUFIP1_cons_dom"/>
</dbReference>
<organism evidence="7 8">
    <name type="scientific">Ceratocystis fimbriata f. sp. platani</name>
    <dbReference type="NCBI Taxonomy" id="88771"/>
    <lineage>
        <taxon>Eukaryota</taxon>
        <taxon>Fungi</taxon>
        <taxon>Dikarya</taxon>
        <taxon>Ascomycota</taxon>
        <taxon>Pezizomycotina</taxon>
        <taxon>Sordariomycetes</taxon>
        <taxon>Hypocreomycetidae</taxon>
        <taxon>Microascales</taxon>
        <taxon>Ceratocystidaceae</taxon>
        <taxon>Ceratocystis</taxon>
    </lineage>
</organism>
<evidence type="ECO:0000259" key="6">
    <source>
        <dbReference type="PROSITE" id="PS50103"/>
    </source>
</evidence>
<keyword evidence="1 4" id="KW-0479">Metal-binding</keyword>
<evidence type="ECO:0000313" key="7">
    <source>
        <dbReference type="EMBL" id="KKF96988.1"/>
    </source>
</evidence>
<feature type="domain" description="C3H1-type" evidence="6">
    <location>
        <begin position="383"/>
        <end position="411"/>
    </location>
</feature>
<keyword evidence="3 4" id="KW-0862">Zinc</keyword>
<dbReference type="Pfam" id="PF10453">
    <property type="entry name" value="NUFIP1"/>
    <property type="match status" value="1"/>
</dbReference>
<dbReference type="GO" id="GO:0008270">
    <property type="term" value="F:zinc ion binding"/>
    <property type="evidence" value="ECO:0007669"/>
    <property type="project" value="UniProtKB-KW"/>
</dbReference>
<feature type="compositionally biased region" description="Low complexity" evidence="5">
    <location>
        <begin position="218"/>
        <end position="232"/>
    </location>
</feature>
<reference evidence="7 8" key="1">
    <citation type="submission" date="2015-04" db="EMBL/GenBank/DDBJ databases">
        <title>Genome sequence of Ceratocystis platani, a major pathogen of plane trees.</title>
        <authorList>
            <person name="Belbahri L."/>
        </authorList>
    </citation>
    <scope>NUCLEOTIDE SEQUENCE [LARGE SCALE GENOMIC DNA]</scope>
    <source>
        <strain evidence="7 8">CFO</strain>
    </source>
</reference>
<dbReference type="PANTHER" id="PTHR13309">
    <property type="entry name" value="NUCLEAR FRAGILE X MENTAL RETARDATION PROTEIN INTERACTING PROTEIN 1"/>
    <property type="match status" value="1"/>
</dbReference>
<evidence type="ECO:0000256" key="1">
    <source>
        <dbReference type="ARBA" id="ARBA00022723"/>
    </source>
</evidence>
<dbReference type="SUPFAM" id="SSF90229">
    <property type="entry name" value="CCCH zinc finger"/>
    <property type="match status" value="1"/>
</dbReference>
<dbReference type="InterPro" id="IPR039136">
    <property type="entry name" value="NUFIP1-like"/>
</dbReference>
<accession>A0A0F8BWQ9</accession>
<dbReference type="EMBL" id="LBBL01000021">
    <property type="protein sequence ID" value="KKF96988.1"/>
    <property type="molecule type" value="Genomic_DNA"/>
</dbReference>
<keyword evidence="2 4" id="KW-0863">Zinc-finger</keyword>